<keyword evidence="3" id="KW-1133">Transmembrane helix</keyword>
<keyword evidence="6" id="KW-1185">Reference proteome</keyword>
<accession>A0A7X5UQ47</accession>
<comment type="caution">
    <text evidence="5">The sequence shown here is derived from an EMBL/GenBank/DDBJ whole genome shotgun (WGS) entry which is preliminary data.</text>
</comment>
<keyword evidence="3" id="KW-0812">Transmembrane</keyword>
<protein>
    <recommendedName>
        <fullName evidence="4">Putative zinc-finger domain-containing protein</fullName>
    </recommendedName>
</protein>
<dbReference type="EMBL" id="JAAOYM010000001">
    <property type="protein sequence ID" value="NIJ11668.1"/>
    <property type="molecule type" value="Genomic_DNA"/>
</dbReference>
<feature type="transmembrane region" description="Helical" evidence="3">
    <location>
        <begin position="89"/>
        <end position="111"/>
    </location>
</feature>
<evidence type="ECO:0000256" key="2">
    <source>
        <dbReference type="ARBA" id="ARBA00023163"/>
    </source>
</evidence>
<organism evidence="5 6">
    <name type="scientific">Saccharomonospora amisosensis</name>
    <dbReference type="NCBI Taxonomy" id="1128677"/>
    <lineage>
        <taxon>Bacteria</taxon>
        <taxon>Bacillati</taxon>
        <taxon>Actinomycetota</taxon>
        <taxon>Actinomycetes</taxon>
        <taxon>Pseudonocardiales</taxon>
        <taxon>Pseudonocardiaceae</taxon>
        <taxon>Saccharomonospora</taxon>
    </lineage>
</organism>
<evidence type="ECO:0000256" key="1">
    <source>
        <dbReference type="ARBA" id="ARBA00023015"/>
    </source>
</evidence>
<dbReference type="Pfam" id="PF13490">
    <property type="entry name" value="zf-HC2"/>
    <property type="match status" value="1"/>
</dbReference>
<feature type="domain" description="Putative zinc-finger" evidence="4">
    <location>
        <begin position="17"/>
        <end position="43"/>
    </location>
</feature>
<evidence type="ECO:0000313" key="6">
    <source>
        <dbReference type="Proteomes" id="UP000545493"/>
    </source>
</evidence>
<dbReference type="InterPro" id="IPR041916">
    <property type="entry name" value="Anti_sigma_zinc_sf"/>
</dbReference>
<keyword evidence="3" id="KW-0472">Membrane</keyword>
<dbReference type="AlphaFoldDB" id="A0A7X5UQ47"/>
<proteinExistence type="predicted"/>
<dbReference type="RefSeq" id="WP_167169321.1">
    <property type="nucleotide sequence ID" value="NZ_JAAOYM010000001.1"/>
</dbReference>
<name>A0A7X5UQ47_9PSEU</name>
<evidence type="ECO:0000259" key="4">
    <source>
        <dbReference type="Pfam" id="PF13490"/>
    </source>
</evidence>
<sequence>MSPTPDGHVDPFTTFDGAYVLGALTPGERAEFEEHLRHCEECARSVRELAGLPGLLAQVESPARLETHPPPELLPGLLAKVRGQRRRRVVGGVAALAVALAACIALLLTALPGGESPGPAATAMTPLGAYPVQASVRLTEVDWGTRVEMSCSYEGGKGGDYVLVAVRPDGTATRLASWYAVPDNTAELNIGTPLTRAEIAALEVRVPQGPVLLRLPVSG</sequence>
<evidence type="ECO:0000256" key="3">
    <source>
        <dbReference type="SAM" id="Phobius"/>
    </source>
</evidence>
<reference evidence="5 6" key="1">
    <citation type="submission" date="2020-03" db="EMBL/GenBank/DDBJ databases">
        <title>Sequencing the genomes of 1000 actinobacteria strains.</title>
        <authorList>
            <person name="Klenk H.-P."/>
        </authorList>
    </citation>
    <scope>NUCLEOTIDE SEQUENCE [LARGE SCALE GENOMIC DNA]</scope>
    <source>
        <strain evidence="5 6">DSM 45685</strain>
    </source>
</reference>
<keyword evidence="1" id="KW-0805">Transcription regulation</keyword>
<evidence type="ECO:0000313" key="5">
    <source>
        <dbReference type="EMBL" id="NIJ11668.1"/>
    </source>
</evidence>
<dbReference type="InterPro" id="IPR027383">
    <property type="entry name" value="Znf_put"/>
</dbReference>
<gene>
    <name evidence="5" type="ORF">FHU38_002012</name>
</gene>
<keyword evidence="2" id="KW-0804">Transcription</keyword>
<dbReference type="Proteomes" id="UP000545493">
    <property type="component" value="Unassembled WGS sequence"/>
</dbReference>
<dbReference type="Gene3D" id="1.10.10.1320">
    <property type="entry name" value="Anti-sigma factor, zinc-finger domain"/>
    <property type="match status" value="1"/>
</dbReference>